<evidence type="ECO:0000256" key="1">
    <source>
        <dbReference type="SAM" id="MobiDB-lite"/>
    </source>
</evidence>
<reference evidence="3" key="1">
    <citation type="journal article" date="2019" name="Int. J. Syst. Evol. Microbiol.">
        <title>The Global Catalogue of Microorganisms (GCM) 10K type strain sequencing project: providing services to taxonomists for standard genome sequencing and annotation.</title>
        <authorList>
            <consortium name="The Broad Institute Genomics Platform"/>
            <consortium name="The Broad Institute Genome Sequencing Center for Infectious Disease"/>
            <person name="Wu L."/>
            <person name="Ma J."/>
        </authorList>
    </citation>
    <scope>NUCLEOTIDE SEQUENCE [LARGE SCALE GENOMIC DNA]</scope>
    <source>
        <strain evidence="3">CCUG 62953</strain>
    </source>
</reference>
<sequence length="151" mass="15822">MELIADALLVAGALGAGFYCFVLSRRLTRFNDLESGMGGAVAVLSAQVDDMTRTLSAAQRSAGASTESLAELTARAESVAKRLELMVASLHDIPHDPDSQSLRRTTDAVHEDARGQPVPRVIASGGSDAPDDPDEDDSPEPVFARRSSGAA</sequence>
<feature type="compositionally biased region" description="Acidic residues" evidence="1">
    <location>
        <begin position="129"/>
        <end position="139"/>
    </location>
</feature>
<comment type="caution">
    <text evidence="2">The sequence shown here is derived from an EMBL/GenBank/DDBJ whole genome shotgun (WGS) entry which is preliminary data.</text>
</comment>
<protein>
    <submittedName>
        <fullName evidence="2">Uncharacterized protein</fullName>
    </submittedName>
</protein>
<feature type="compositionally biased region" description="Basic and acidic residues" evidence="1">
    <location>
        <begin position="104"/>
        <end position="114"/>
    </location>
</feature>
<dbReference type="Proteomes" id="UP001597135">
    <property type="component" value="Unassembled WGS sequence"/>
</dbReference>
<accession>A0ABW3ZLV0</accession>
<keyword evidence="3" id="KW-1185">Reference proteome</keyword>
<gene>
    <name evidence="2" type="ORF">ACFQ4E_16510</name>
</gene>
<evidence type="ECO:0000313" key="3">
    <source>
        <dbReference type="Proteomes" id="UP001597135"/>
    </source>
</evidence>
<name>A0ABW3ZLV0_9RHOB</name>
<dbReference type="EMBL" id="JBHTMU010000036">
    <property type="protein sequence ID" value="MFD1344034.1"/>
    <property type="molecule type" value="Genomic_DNA"/>
</dbReference>
<feature type="region of interest" description="Disordered" evidence="1">
    <location>
        <begin position="92"/>
        <end position="151"/>
    </location>
</feature>
<proteinExistence type="predicted"/>
<evidence type="ECO:0000313" key="2">
    <source>
        <dbReference type="EMBL" id="MFD1344034.1"/>
    </source>
</evidence>
<organism evidence="2 3">
    <name type="scientific">Litorisediminicola beolgyonensis</name>
    <dbReference type="NCBI Taxonomy" id="1173614"/>
    <lineage>
        <taxon>Bacteria</taxon>
        <taxon>Pseudomonadati</taxon>
        <taxon>Pseudomonadota</taxon>
        <taxon>Alphaproteobacteria</taxon>
        <taxon>Rhodobacterales</taxon>
        <taxon>Paracoccaceae</taxon>
        <taxon>Litorisediminicola</taxon>
    </lineage>
</organism>
<dbReference type="RefSeq" id="WP_386805494.1">
    <property type="nucleotide sequence ID" value="NZ_JBHTMU010000036.1"/>
</dbReference>